<evidence type="ECO:0000313" key="12">
    <source>
        <dbReference type="Proteomes" id="UP000824176"/>
    </source>
</evidence>
<comment type="similarity">
    <text evidence="1 7">Belongs to the bacterial ribosomal protein bL9 family.</text>
</comment>
<dbReference type="SUPFAM" id="SSF55658">
    <property type="entry name" value="L9 N-domain-like"/>
    <property type="match status" value="1"/>
</dbReference>
<sequence length="149" mass="16531">MKVIFLKSVKGVANEGDVKDVKEGYAKNFLFKQKLALEATPANMKAHEEKLESLKEQEKLKIAEAKALAEKLKNTKVEFNQKAGDTGRLYGAVTSQEISDALAKQGLPVDKKLFDMKEPIKEAGTHTVKVNIYKEVKSQLTVIVNAVKE</sequence>
<evidence type="ECO:0000256" key="4">
    <source>
        <dbReference type="ARBA" id="ARBA00022980"/>
    </source>
</evidence>
<dbReference type="NCBIfam" id="TIGR00158">
    <property type="entry name" value="L9"/>
    <property type="match status" value="1"/>
</dbReference>
<reference evidence="11" key="2">
    <citation type="submission" date="2021-04" db="EMBL/GenBank/DDBJ databases">
        <authorList>
            <person name="Gilroy R."/>
        </authorList>
    </citation>
    <scope>NUCLEOTIDE SEQUENCE</scope>
    <source>
        <strain evidence="11">ChiW4-1371</strain>
    </source>
</reference>
<dbReference type="HAMAP" id="MF_00503">
    <property type="entry name" value="Ribosomal_bL9"/>
    <property type="match status" value="1"/>
</dbReference>
<gene>
    <name evidence="7 11" type="primary">rplI</name>
    <name evidence="11" type="ORF">H9804_01055</name>
</gene>
<dbReference type="AlphaFoldDB" id="A0A9D2KC01"/>
<comment type="caution">
    <text evidence="11">The sequence shown here is derived from an EMBL/GenBank/DDBJ whole genome shotgun (WGS) entry which is preliminary data.</text>
</comment>
<dbReference type="InterPro" id="IPR020070">
    <property type="entry name" value="Ribosomal_bL9_N"/>
</dbReference>
<keyword evidence="8" id="KW-0175">Coiled coil</keyword>
<dbReference type="InterPro" id="IPR009027">
    <property type="entry name" value="Ribosomal_bL9/RNase_H1_N"/>
</dbReference>
<dbReference type="GO" id="GO:0003735">
    <property type="term" value="F:structural constituent of ribosome"/>
    <property type="evidence" value="ECO:0007669"/>
    <property type="project" value="InterPro"/>
</dbReference>
<dbReference type="InterPro" id="IPR036935">
    <property type="entry name" value="Ribosomal_bL9_N_sf"/>
</dbReference>
<evidence type="ECO:0000313" key="11">
    <source>
        <dbReference type="EMBL" id="HIZ88508.1"/>
    </source>
</evidence>
<evidence type="ECO:0000256" key="6">
    <source>
        <dbReference type="ARBA" id="ARBA00035292"/>
    </source>
</evidence>
<dbReference type="Gene3D" id="3.10.430.100">
    <property type="entry name" value="Ribosomal protein L9, C-terminal domain"/>
    <property type="match status" value="1"/>
</dbReference>
<evidence type="ECO:0000259" key="9">
    <source>
        <dbReference type="Pfam" id="PF01281"/>
    </source>
</evidence>
<dbReference type="Pfam" id="PF03948">
    <property type="entry name" value="Ribosomal_L9_C"/>
    <property type="match status" value="1"/>
</dbReference>
<evidence type="ECO:0000259" key="10">
    <source>
        <dbReference type="Pfam" id="PF03948"/>
    </source>
</evidence>
<evidence type="ECO:0000256" key="5">
    <source>
        <dbReference type="ARBA" id="ARBA00023274"/>
    </source>
</evidence>
<dbReference type="GO" id="GO:0019843">
    <property type="term" value="F:rRNA binding"/>
    <property type="evidence" value="ECO:0007669"/>
    <property type="project" value="UniProtKB-UniRule"/>
</dbReference>
<feature type="coiled-coil region" evidence="8">
    <location>
        <begin position="37"/>
        <end position="82"/>
    </location>
</feature>
<keyword evidence="5 7" id="KW-0687">Ribonucleoprotein</keyword>
<dbReference type="Gene3D" id="3.40.5.10">
    <property type="entry name" value="Ribosomal protein L9, N-terminal domain"/>
    <property type="match status" value="1"/>
</dbReference>
<organism evidence="11 12">
    <name type="scientific">Candidatus Mucispirillum faecigallinarum</name>
    <dbReference type="NCBI Taxonomy" id="2838699"/>
    <lineage>
        <taxon>Bacteria</taxon>
        <taxon>Pseudomonadati</taxon>
        <taxon>Deferribacterota</taxon>
        <taxon>Deferribacteres</taxon>
        <taxon>Deferribacterales</taxon>
        <taxon>Mucispirillaceae</taxon>
        <taxon>Mucispirillum</taxon>
    </lineage>
</organism>
<keyword evidence="4 7" id="KW-0689">Ribosomal protein</keyword>
<reference evidence="11" key="1">
    <citation type="journal article" date="2021" name="PeerJ">
        <title>Extensive microbial diversity within the chicken gut microbiome revealed by metagenomics and culture.</title>
        <authorList>
            <person name="Gilroy R."/>
            <person name="Ravi A."/>
            <person name="Getino M."/>
            <person name="Pursley I."/>
            <person name="Horton D.L."/>
            <person name="Alikhan N.F."/>
            <person name="Baker D."/>
            <person name="Gharbi K."/>
            <person name="Hall N."/>
            <person name="Watson M."/>
            <person name="Adriaenssens E.M."/>
            <person name="Foster-Nyarko E."/>
            <person name="Jarju S."/>
            <person name="Secka A."/>
            <person name="Antonio M."/>
            <person name="Oren A."/>
            <person name="Chaudhuri R.R."/>
            <person name="La Ragione R."/>
            <person name="Hildebrand F."/>
            <person name="Pallen M.J."/>
        </authorList>
    </citation>
    <scope>NUCLEOTIDE SEQUENCE</scope>
    <source>
        <strain evidence="11">ChiW4-1371</strain>
    </source>
</reference>
<dbReference type="Proteomes" id="UP000824176">
    <property type="component" value="Unassembled WGS sequence"/>
</dbReference>
<dbReference type="SUPFAM" id="SSF55653">
    <property type="entry name" value="Ribosomal protein L9 C-domain"/>
    <property type="match status" value="1"/>
</dbReference>
<protein>
    <recommendedName>
        <fullName evidence="6 7">Large ribosomal subunit protein bL9</fullName>
    </recommendedName>
</protein>
<dbReference type="GO" id="GO:0005840">
    <property type="term" value="C:ribosome"/>
    <property type="evidence" value="ECO:0007669"/>
    <property type="project" value="UniProtKB-KW"/>
</dbReference>
<name>A0A9D2KC01_9BACT</name>
<proteinExistence type="inferred from homology"/>
<keyword evidence="3 7" id="KW-0694">RNA-binding</keyword>
<dbReference type="Pfam" id="PF01281">
    <property type="entry name" value="Ribosomal_L9_N"/>
    <property type="match status" value="1"/>
</dbReference>
<comment type="function">
    <text evidence="7">Binds to the 23S rRNA.</text>
</comment>
<feature type="domain" description="Ribosomal protein L9" evidence="9">
    <location>
        <begin position="1"/>
        <end position="46"/>
    </location>
</feature>
<dbReference type="PANTHER" id="PTHR21368">
    <property type="entry name" value="50S RIBOSOMAL PROTEIN L9"/>
    <property type="match status" value="1"/>
</dbReference>
<accession>A0A9D2KC01</accession>
<evidence type="ECO:0000256" key="1">
    <source>
        <dbReference type="ARBA" id="ARBA00010605"/>
    </source>
</evidence>
<dbReference type="InterPro" id="IPR000244">
    <property type="entry name" value="Ribosomal_bL9"/>
</dbReference>
<dbReference type="InterPro" id="IPR020069">
    <property type="entry name" value="Ribosomal_bL9_C"/>
</dbReference>
<dbReference type="GO" id="GO:0006412">
    <property type="term" value="P:translation"/>
    <property type="evidence" value="ECO:0007669"/>
    <property type="project" value="UniProtKB-UniRule"/>
</dbReference>
<feature type="domain" description="Large ribosomal subunit protein bL9 C-terminal" evidence="10">
    <location>
        <begin position="63"/>
        <end position="145"/>
    </location>
</feature>
<evidence type="ECO:0000256" key="8">
    <source>
        <dbReference type="SAM" id="Coils"/>
    </source>
</evidence>
<dbReference type="EMBL" id="DXAQ01000016">
    <property type="protein sequence ID" value="HIZ88508.1"/>
    <property type="molecule type" value="Genomic_DNA"/>
</dbReference>
<evidence type="ECO:0000256" key="3">
    <source>
        <dbReference type="ARBA" id="ARBA00022884"/>
    </source>
</evidence>
<dbReference type="GO" id="GO:1990904">
    <property type="term" value="C:ribonucleoprotein complex"/>
    <property type="evidence" value="ECO:0007669"/>
    <property type="project" value="UniProtKB-KW"/>
</dbReference>
<evidence type="ECO:0000256" key="7">
    <source>
        <dbReference type="HAMAP-Rule" id="MF_00503"/>
    </source>
</evidence>
<dbReference type="InterPro" id="IPR020594">
    <property type="entry name" value="Ribosomal_bL9_bac/chp"/>
</dbReference>
<keyword evidence="2 7" id="KW-0699">rRNA-binding</keyword>
<dbReference type="InterPro" id="IPR036791">
    <property type="entry name" value="Ribosomal_bL9_C_sf"/>
</dbReference>
<evidence type="ECO:0000256" key="2">
    <source>
        <dbReference type="ARBA" id="ARBA00022730"/>
    </source>
</evidence>